<evidence type="ECO:0000313" key="9">
    <source>
        <dbReference type="EMBL" id="MDK6275914.1"/>
    </source>
</evidence>
<evidence type="ECO:0000256" key="3">
    <source>
        <dbReference type="ARBA" id="ARBA00022448"/>
    </source>
</evidence>
<keyword evidence="4" id="KW-1003">Cell membrane</keyword>
<keyword evidence="6 8" id="KW-1133">Transmembrane helix</keyword>
<feature type="transmembrane region" description="Helical" evidence="8">
    <location>
        <begin position="151"/>
        <end position="173"/>
    </location>
</feature>
<dbReference type="Pfam" id="PF01032">
    <property type="entry name" value="FecCD"/>
    <property type="match status" value="1"/>
</dbReference>
<feature type="transmembrane region" description="Helical" evidence="8">
    <location>
        <begin position="222"/>
        <end position="247"/>
    </location>
</feature>
<name>A0AAP4C7V3_9MICC</name>
<evidence type="ECO:0000256" key="2">
    <source>
        <dbReference type="ARBA" id="ARBA00007935"/>
    </source>
</evidence>
<feature type="transmembrane region" description="Helical" evidence="8">
    <location>
        <begin position="30"/>
        <end position="51"/>
    </location>
</feature>
<accession>A0AAP4C7V3</accession>
<keyword evidence="5 8" id="KW-0812">Transmembrane</keyword>
<dbReference type="InterPro" id="IPR000522">
    <property type="entry name" value="ABC_transptr_permease_BtuC"/>
</dbReference>
<dbReference type="PANTHER" id="PTHR30472:SF24">
    <property type="entry name" value="FERRIC ENTEROBACTIN TRANSPORT SYSTEM PERMEASE PROTEIN FEPG"/>
    <property type="match status" value="1"/>
</dbReference>
<evidence type="ECO:0000313" key="10">
    <source>
        <dbReference type="Proteomes" id="UP001240483"/>
    </source>
</evidence>
<feature type="transmembrane region" description="Helical" evidence="8">
    <location>
        <begin position="122"/>
        <end position="145"/>
    </location>
</feature>
<evidence type="ECO:0000256" key="6">
    <source>
        <dbReference type="ARBA" id="ARBA00022989"/>
    </source>
</evidence>
<keyword evidence="7 8" id="KW-0472">Membrane</keyword>
<feature type="transmembrane region" description="Helical" evidence="8">
    <location>
        <begin position="339"/>
        <end position="358"/>
    </location>
</feature>
<dbReference type="InterPro" id="IPR037294">
    <property type="entry name" value="ABC_BtuC-like"/>
</dbReference>
<dbReference type="GO" id="GO:0033214">
    <property type="term" value="P:siderophore-iron import into cell"/>
    <property type="evidence" value="ECO:0007669"/>
    <property type="project" value="TreeGrafter"/>
</dbReference>
<proteinExistence type="inferred from homology"/>
<dbReference type="GO" id="GO:0022857">
    <property type="term" value="F:transmembrane transporter activity"/>
    <property type="evidence" value="ECO:0007669"/>
    <property type="project" value="InterPro"/>
</dbReference>
<dbReference type="AlphaFoldDB" id="A0AAP4C7V3"/>
<comment type="similarity">
    <text evidence="2">Belongs to the binding-protein-dependent transport system permease family. FecCD subfamily.</text>
</comment>
<feature type="transmembrane region" description="Helical" evidence="8">
    <location>
        <begin position="82"/>
        <end position="101"/>
    </location>
</feature>
<organism evidence="9 10">
    <name type="scientific">Pseudoglutamicibacter cumminsii</name>
    <dbReference type="NCBI Taxonomy" id="156979"/>
    <lineage>
        <taxon>Bacteria</taxon>
        <taxon>Bacillati</taxon>
        <taxon>Actinomycetota</taxon>
        <taxon>Actinomycetes</taxon>
        <taxon>Micrococcales</taxon>
        <taxon>Micrococcaceae</taxon>
        <taxon>Pseudoglutamicibacter</taxon>
    </lineage>
</organism>
<evidence type="ECO:0000256" key="8">
    <source>
        <dbReference type="SAM" id="Phobius"/>
    </source>
</evidence>
<dbReference type="RefSeq" id="WP_285333559.1">
    <property type="nucleotide sequence ID" value="NZ_JASODW010000016.1"/>
</dbReference>
<dbReference type="GO" id="GO:0005886">
    <property type="term" value="C:plasma membrane"/>
    <property type="evidence" value="ECO:0007669"/>
    <property type="project" value="UniProtKB-SubCell"/>
</dbReference>
<dbReference type="CDD" id="cd06550">
    <property type="entry name" value="TM_ABC_iron-siderophores_like"/>
    <property type="match status" value="1"/>
</dbReference>
<dbReference type="SUPFAM" id="SSF81345">
    <property type="entry name" value="ABC transporter involved in vitamin B12 uptake, BtuC"/>
    <property type="match status" value="1"/>
</dbReference>
<evidence type="ECO:0000256" key="7">
    <source>
        <dbReference type="ARBA" id="ARBA00023136"/>
    </source>
</evidence>
<feature type="transmembrane region" description="Helical" evidence="8">
    <location>
        <begin position="268"/>
        <end position="298"/>
    </location>
</feature>
<reference evidence="9" key="1">
    <citation type="submission" date="2023-05" db="EMBL/GenBank/DDBJ databases">
        <title>Cataloging the Phylogenetic Diversity of Human Bladder Bacteria.</title>
        <authorList>
            <person name="Du J."/>
        </authorList>
    </citation>
    <scope>NUCLEOTIDE SEQUENCE</scope>
    <source>
        <strain evidence="9">UMB9978</strain>
    </source>
</reference>
<sequence length="366" mass="36262">MTPKLIGPPVVPGRPPLRFAGMSAVWRPRAALAAGGLAVLCLATVVVGLGMGDYAISPARVIEVLFGGGSSLDRTVVLGSRLPRVVGGVIVGAALGIAGALTQSIARNALASPDVLGITEGASAMAVTIIVAGTVLGGGGYGAAAPTLSGVGIPLAAFAGALTVTAAIWLLAWRRGVDPFRLVLIGIAVSALLQAYIIYLMAASDLRDAAAARTWLSGSLSGASWSGLAAVALCVAVAMGLFGWMAFRLSVLQLGPATASALGGRVQLSQVALLLVAVALAASSVAAAGPIGFVAFVAPQLALRLAGVPSPPLATSAAAGAALVTAADVIARSIAPWELPVGIVTSTIGAPFLIHLLIRSNRRTTA</sequence>
<evidence type="ECO:0000256" key="1">
    <source>
        <dbReference type="ARBA" id="ARBA00004651"/>
    </source>
</evidence>
<dbReference type="Proteomes" id="UP001240483">
    <property type="component" value="Unassembled WGS sequence"/>
</dbReference>
<evidence type="ECO:0000256" key="5">
    <source>
        <dbReference type="ARBA" id="ARBA00022692"/>
    </source>
</evidence>
<keyword evidence="3" id="KW-0813">Transport</keyword>
<comment type="subcellular location">
    <subcellularLocation>
        <location evidence="1">Cell membrane</location>
        <topology evidence="1">Multi-pass membrane protein</topology>
    </subcellularLocation>
</comment>
<gene>
    <name evidence="9" type="ORF">QP116_09265</name>
</gene>
<dbReference type="EMBL" id="JASODW010000016">
    <property type="protein sequence ID" value="MDK6275914.1"/>
    <property type="molecule type" value="Genomic_DNA"/>
</dbReference>
<dbReference type="Gene3D" id="1.10.3470.10">
    <property type="entry name" value="ABC transporter involved in vitamin B12 uptake, BtuC"/>
    <property type="match status" value="1"/>
</dbReference>
<comment type="caution">
    <text evidence="9">The sequence shown here is derived from an EMBL/GenBank/DDBJ whole genome shotgun (WGS) entry which is preliminary data.</text>
</comment>
<dbReference type="PANTHER" id="PTHR30472">
    <property type="entry name" value="FERRIC ENTEROBACTIN TRANSPORT SYSTEM PERMEASE PROTEIN"/>
    <property type="match status" value="1"/>
</dbReference>
<feature type="transmembrane region" description="Helical" evidence="8">
    <location>
        <begin position="180"/>
        <end position="202"/>
    </location>
</feature>
<evidence type="ECO:0000256" key="4">
    <source>
        <dbReference type="ARBA" id="ARBA00022475"/>
    </source>
</evidence>
<protein>
    <submittedName>
        <fullName evidence="9">Iron ABC transporter permease</fullName>
    </submittedName>
</protein>